<gene>
    <name evidence="2" type="ORF">CPZ25_007250</name>
</gene>
<accession>A0A4P9C6M0</accession>
<protein>
    <submittedName>
        <fullName evidence="2">ImmA/IrrE family metallo-endopeptidase</fullName>
    </submittedName>
</protein>
<evidence type="ECO:0000259" key="1">
    <source>
        <dbReference type="Pfam" id="PF06114"/>
    </source>
</evidence>
<proteinExistence type="predicted"/>
<evidence type="ECO:0000313" key="3">
    <source>
        <dbReference type="Proteomes" id="UP000218387"/>
    </source>
</evidence>
<dbReference type="KEGG" id="emt:CPZ25_007250"/>
<sequence>MYYFISKKVAEIHDEFNINTFPVPIADIEQILIDLDYDIMILPDITKACVIGDTIMMPYAETPEYRRLLAHEVGHIFLHDFNSFRQNPFNTRKCECQAEAFAAYFLIEESLFLEDLKCLYDEELAEKYGVPIEFILFRKTLIDHLAA</sequence>
<dbReference type="InterPro" id="IPR010359">
    <property type="entry name" value="IrrE_HExxH"/>
</dbReference>
<dbReference type="AlphaFoldDB" id="A0A4P9C6M0"/>
<dbReference type="Proteomes" id="UP000218387">
    <property type="component" value="Chromosome"/>
</dbReference>
<keyword evidence="3" id="KW-1185">Reference proteome</keyword>
<dbReference type="Pfam" id="PF06114">
    <property type="entry name" value="Peptidase_M78"/>
    <property type="match status" value="1"/>
</dbReference>
<feature type="domain" description="IrrE N-terminal-like" evidence="1">
    <location>
        <begin position="63"/>
        <end position="138"/>
    </location>
</feature>
<reference evidence="2 3" key="1">
    <citation type="submission" date="2018-05" db="EMBL/GenBank/DDBJ databases">
        <title>Genome comparison of Eubacterium sp.</title>
        <authorList>
            <person name="Feng Y."/>
            <person name="Sanchez-Andrea I."/>
            <person name="Stams A.J.M."/>
            <person name="De Vos W.M."/>
        </authorList>
    </citation>
    <scope>NUCLEOTIDE SEQUENCE [LARGE SCALE GENOMIC DNA]</scope>
    <source>
        <strain evidence="2 3">YI</strain>
    </source>
</reference>
<dbReference type="Gene3D" id="1.10.10.2910">
    <property type="match status" value="1"/>
</dbReference>
<organism evidence="2 3">
    <name type="scientific">Eubacterium maltosivorans</name>
    <dbReference type="NCBI Taxonomy" id="2041044"/>
    <lineage>
        <taxon>Bacteria</taxon>
        <taxon>Bacillati</taxon>
        <taxon>Bacillota</taxon>
        <taxon>Clostridia</taxon>
        <taxon>Eubacteriales</taxon>
        <taxon>Eubacteriaceae</taxon>
        <taxon>Eubacterium</taxon>
    </lineage>
</organism>
<dbReference type="RefSeq" id="WP_096920661.1">
    <property type="nucleotide sequence ID" value="NZ_CP029487.1"/>
</dbReference>
<evidence type="ECO:0000313" key="2">
    <source>
        <dbReference type="EMBL" id="QCT71129.1"/>
    </source>
</evidence>
<dbReference type="EMBL" id="CP029487">
    <property type="protein sequence ID" value="QCT71129.1"/>
    <property type="molecule type" value="Genomic_DNA"/>
</dbReference>
<name>A0A4P9C6M0_EUBML</name>